<sequence>MQQSLYVDKQRRSKERYVYEANNLVQQWRDLFENGYKDYAGNFIKPSLKEAANLVGCSKKTLEDYYSQI</sequence>
<organism evidence="1 2">
    <name type="scientific">Paramecium sonneborni</name>
    <dbReference type="NCBI Taxonomy" id="65129"/>
    <lineage>
        <taxon>Eukaryota</taxon>
        <taxon>Sar</taxon>
        <taxon>Alveolata</taxon>
        <taxon>Ciliophora</taxon>
        <taxon>Intramacronucleata</taxon>
        <taxon>Oligohymenophorea</taxon>
        <taxon>Peniculida</taxon>
        <taxon>Parameciidae</taxon>
        <taxon>Paramecium</taxon>
    </lineage>
</organism>
<dbReference type="Proteomes" id="UP000692954">
    <property type="component" value="Unassembled WGS sequence"/>
</dbReference>
<proteinExistence type="predicted"/>
<dbReference type="OrthoDB" id="286314at2759"/>
<gene>
    <name evidence="1" type="ORF">PSON_ATCC_30995.1.T0150267</name>
</gene>
<comment type="caution">
    <text evidence="1">The sequence shown here is derived from an EMBL/GenBank/DDBJ whole genome shotgun (WGS) entry which is preliminary data.</text>
</comment>
<evidence type="ECO:0000313" key="2">
    <source>
        <dbReference type="Proteomes" id="UP000692954"/>
    </source>
</evidence>
<reference evidence="1" key="1">
    <citation type="submission" date="2021-01" db="EMBL/GenBank/DDBJ databases">
        <authorList>
            <consortium name="Genoscope - CEA"/>
            <person name="William W."/>
        </authorList>
    </citation>
    <scope>NUCLEOTIDE SEQUENCE</scope>
</reference>
<protein>
    <submittedName>
        <fullName evidence="1">Uncharacterized protein</fullName>
    </submittedName>
</protein>
<dbReference type="EMBL" id="CAJJDN010000015">
    <property type="protein sequence ID" value="CAD8061366.1"/>
    <property type="molecule type" value="Genomic_DNA"/>
</dbReference>
<evidence type="ECO:0000313" key="1">
    <source>
        <dbReference type="EMBL" id="CAD8061366.1"/>
    </source>
</evidence>
<name>A0A8S1L963_9CILI</name>
<accession>A0A8S1L963</accession>
<keyword evidence="2" id="KW-1185">Reference proteome</keyword>
<dbReference type="AlphaFoldDB" id="A0A8S1L963"/>